<accession>A0A6G0TZ25</accession>
<sequence length="170" mass="20189">MSLLMIHTNKINLLKQKLDLLVVQETELDIVFGISIHSYFKVETKDCIIYYICGYITKNYTKRNTCELCRKALIVNYFPRSYKLINQKIKSGLMYSNEFVFKILSAVEDSFSNNDIFELTLNNVFKEYSPIKFPYPDHIIEVFKFILPDYIVMRMCQYTIVMNKNQNIQN</sequence>
<reference evidence="1 2" key="1">
    <citation type="submission" date="2019-08" db="EMBL/GenBank/DDBJ databases">
        <title>The genome of the soybean aphid Biotype 1, its phylome, world population structure and adaptation to the North American continent.</title>
        <authorList>
            <person name="Giordano R."/>
            <person name="Donthu R.K."/>
            <person name="Hernandez A.G."/>
            <person name="Wright C.L."/>
            <person name="Zimin A.V."/>
        </authorList>
    </citation>
    <scope>NUCLEOTIDE SEQUENCE [LARGE SCALE GENOMIC DNA]</scope>
    <source>
        <tissue evidence="1">Whole aphids</tissue>
    </source>
</reference>
<evidence type="ECO:0000313" key="1">
    <source>
        <dbReference type="EMBL" id="KAE9541221.1"/>
    </source>
</evidence>
<dbReference type="Proteomes" id="UP000475862">
    <property type="component" value="Unassembled WGS sequence"/>
</dbReference>
<proteinExistence type="predicted"/>
<dbReference type="AlphaFoldDB" id="A0A6G0TZ25"/>
<protein>
    <submittedName>
        <fullName evidence="1">Uncharacterized protein</fullName>
    </submittedName>
</protein>
<name>A0A6G0TZ25_APHGL</name>
<keyword evidence="2" id="KW-1185">Reference proteome</keyword>
<evidence type="ECO:0000313" key="2">
    <source>
        <dbReference type="Proteomes" id="UP000475862"/>
    </source>
</evidence>
<dbReference type="OrthoDB" id="6608194at2759"/>
<comment type="caution">
    <text evidence="1">The sequence shown here is derived from an EMBL/GenBank/DDBJ whole genome shotgun (WGS) entry which is preliminary data.</text>
</comment>
<gene>
    <name evidence="1" type="ORF">AGLY_004466</name>
</gene>
<dbReference type="EMBL" id="VYZN01000013">
    <property type="protein sequence ID" value="KAE9541221.1"/>
    <property type="molecule type" value="Genomic_DNA"/>
</dbReference>
<organism evidence="1 2">
    <name type="scientific">Aphis glycines</name>
    <name type="common">Soybean aphid</name>
    <dbReference type="NCBI Taxonomy" id="307491"/>
    <lineage>
        <taxon>Eukaryota</taxon>
        <taxon>Metazoa</taxon>
        <taxon>Ecdysozoa</taxon>
        <taxon>Arthropoda</taxon>
        <taxon>Hexapoda</taxon>
        <taxon>Insecta</taxon>
        <taxon>Pterygota</taxon>
        <taxon>Neoptera</taxon>
        <taxon>Paraneoptera</taxon>
        <taxon>Hemiptera</taxon>
        <taxon>Sternorrhyncha</taxon>
        <taxon>Aphidomorpha</taxon>
        <taxon>Aphidoidea</taxon>
        <taxon>Aphididae</taxon>
        <taxon>Aphidini</taxon>
        <taxon>Aphis</taxon>
        <taxon>Aphis</taxon>
    </lineage>
</organism>